<evidence type="ECO:0000313" key="2">
    <source>
        <dbReference type="EMBL" id="CCE78248.1"/>
    </source>
</evidence>
<proteinExistence type="predicted"/>
<dbReference type="eggNOG" id="ENOG502QW4R">
    <property type="taxonomic scope" value="Eukaryota"/>
</dbReference>
<gene>
    <name evidence="2" type="primary">Piso0_000866</name>
    <name evidence="2" type="ORF">GNLVRS01_PISO0C05744g</name>
</gene>
<feature type="region of interest" description="Disordered" evidence="1">
    <location>
        <begin position="157"/>
        <end position="187"/>
    </location>
</feature>
<feature type="compositionally biased region" description="Polar residues" evidence="1">
    <location>
        <begin position="1"/>
        <end position="11"/>
    </location>
</feature>
<feature type="region of interest" description="Disordered" evidence="1">
    <location>
        <begin position="1"/>
        <end position="20"/>
    </location>
</feature>
<sequence>MSKNNGGSNDGSKTKPESVDFHKVNEWLSDSRRRSYCDVSQAGQGEKRARRGTLRNQTSRLDLIDDTKLTSLPFPPPPKAKRRREVAEDALGGALDGAVSVVDVSIDDSIDEQEDPIVLVEDYLTPKHAFDEKTYLCRKRSLAMFKQVSYQRQNSTSSSLFTLNSERPTQGEENKRSVSTDSTLYSEGQAPCKCDDLEEIFGKLPGSGSLKYCDICEKPLYEISTLVNSVHPSRCSTEDSSGSCEPCPSFSEFVCWECVESYDEYVNALQEFDSVGKAPDTTPESSDNNQDTYARLLSIFESISDKYGRKPMADGNDLAKFTNSVGTKANLGLAYNSYAFLAKNSRSRTNWIHVLRYKLRWRWRLSGLLHTPMTWKHDTD</sequence>
<organism evidence="2 3">
    <name type="scientific">Pichia sorbitophila (strain ATCC MYA-4447 / BCRC 22081 / CBS 7064 / NBRC 10061 / NRRL Y-12695)</name>
    <name type="common">Hybrid yeast</name>
    <dbReference type="NCBI Taxonomy" id="559304"/>
    <lineage>
        <taxon>Eukaryota</taxon>
        <taxon>Fungi</taxon>
        <taxon>Dikarya</taxon>
        <taxon>Ascomycota</taxon>
        <taxon>Saccharomycotina</taxon>
        <taxon>Pichiomycetes</taxon>
        <taxon>Debaryomycetaceae</taxon>
        <taxon>Millerozyma</taxon>
    </lineage>
</organism>
<dbReference type="Proteomes" id="UP000005222">
    <property type="component" value="Chromosome C"/>
</dbReference>
<dbReference type="OrthoDB" id="4076003at2759"/>
<dbReference type="AlphaFoldDB" id="G8YRR1"/>
<dbReference type="HOGENOM" id="CLU_727829_0_0_1"/>
<keyword evidence="3" id="KW-1185">Reference proteome</keyword>
<reference evidence="2 3" key="1">
    <citation type="journal article" date="2012" name="G3 (Bethesda)">
        <title>Pichia sorbitophila, an interspecies yeast hybrid reveals early steps of genome resolution following polyploidization.</title>
        <authorList>
            <person name="Leh Louis V."/>
            <person name="Despons L."/>
            <person name="Friedrich A."/>
            <person name="Martin T."/>
            <person name="Durrens P."/>
            <person name="Casaregola S."/>
            <person name="Neuveglise C."/>
            <person name="Fairhead C."/>
            <person name="Marck C."/>
            <person name="Cruz J.A."/>
            <person name="Straub M.L."/>
            <person name="Kugler V."/>
            <person name="Sacerdot C."/>
            <person name="Uzunov Z."/>
            <person name="Thierry A."/>
            <person name="Weiss S."/>
            <person name="Bleykasten C."/>
            <person name="De Montigny J."/>
            <person name="Jacques N."/>
            <person name="Jung P."/>
            <person name="Lemaire M."/>
            <person name="Mallet S."/>
            <person name="Morel G."/>
            <person name="Richard G.F."/>
            <person name="Sarkar A."/>
            <person name="Savel G."/>
            <person name="Schacherer J."/>
            <person name="Seret M.L."/>
            <person name="Talla E."/>
            <person name="Samson G."/>
            <person name="Jubin C."/>
            <person name="Poulain J."/>
            <person name="Vacherie B."/>
            <person name="Barbe V."/>
            <person name="Pelletier E."/>
            <person name="Sherman D.J."/>
            <person name="Westhof E."/>
            <person name="Weissenbach J."/>
            <person name="Baret P.V."/>
            <person name="Wincker P."/>
            <person name="Gaillardin C."/>
            <person name="Dujon B."/>
            <person name="Souciet J.L."/>
        </authorList>
    </citation>
    <scope>NUCLEOTIDE SEQUENCE [LARGE SCALE GENOMIC DNA]</scope>
    <source>
        <strain evidence="3">ATCC MYA-4447 / BCRC 22081 / CBS 7064 / NBRC 10061 / NRRL Y-12695</strain>
    </source>
</reference>
<evidence type="ECO:0000256" key="1">
    <source>
        <dbReference type="SAM" id="MobiDB-lite"/>
    </source>
</evidence>
<evidence type="ECO:0000313" key="3">
    <source>
        <dbReference type="Proteomes" id="UP000005222"/>
    </source>
</evidence>
<dbReference type="EMBL" id="FO082057">
    <property type="protein sequence ID" value="CCE78248.1"/>
    <property type="molecule type" value="Genomic_DNA"/>
</dbReference>
<dbReference type="FunCoup" id="G8YRR1">
    <property type="interactions" value="51"/>
</dbReference>
<name>G8YRR1_PICSO</name>
<dbReference type="OMA" id="RKCVICE"/>
<accession>G8YRR1</accession>
<feature type="region of interest" description="Disordered" evidence="1">
    <location>
        <begin position="33"/>
        <end position="53"/>
    </location>
</feature>
<protein>
    <submittedName>
        <fullName evidence="2">Piso0_000866 protein</fullName>
    </submittedName>
</protein>
<dbReference type="InParanoid" id="G8YRR1"/>
<feature type="compositionally biased region" description="Basic and acidic residues" evidence="1">
    <location>
        <begin position="169"/>
        <end position="178"/>
    </location>
</feature>